<feature type="transmembrane region" description="Helical" evidence="1">
    <location>
        <begin position="7"/>
        <end position="25"/>
    </location>
</feature>
<proteinExistence type="predicted"/>
<accession>A0ABW2UHN4</accession>
<dbReference type="CDD" id="cd06661">
    <property type="entry name" value="GGCT_like"/>
    <property type="match status" value="1"/>
</dbReference>
<keyword evidence="4" id="KW-1185">Reference proteome</keyword>
<feature type="domain" description="Gamma-glutamylcyclotransferase AIG2-like" evidence="2">
    <location>
        <begin position="49"/>
        <end position="139"/>
    </location>
</feature>
<dbReference type="Proteomes" id="UP001596516">
    <property type="component" value="Unassembled WGS sequence"/>
</dbReference>
<keyword evidence="3" id="KW-0808">Transferase</keyword>
<keyword evidence="1" id="KW-0812">Transmembrane</keyword>
<keyword evidence="1" id="KW-0472">Membrane</keyword>
<protein>
    <submittedName>
        <fullName evidence="3">Gamma-glutamylcyclotransferase family protein</fullName>
        <ecNumber evidence="3">2.3.2.-</ecNumber>
    </submittedName>
</protein>
<gene>
    <name evidence="3" type="ORF">ACFQXB_08305</name>
</gene>
<dbReference type="InterPro" id="IPR036568">
    <property type="entry name" value="GGCT-like_sf"/>
</dbReference>
<dbReference type="EC" id="2.3.2.-" evidence="3"/>
<evidence type="ECO:0000259" key="2">
    <source>
        <dbReference type="Pfam" id="PF06094"/>
    </source>
</evidence>
<comment type="caution">
    <text evidence="3">The sequence shown here is derived from an EMBL/GenBank/DDBJ whole genome shotgun (WGS) entry which is preliminary data.</text>
</comment>
<dbReference type="EMBL" id="JBHTFQ010000004">
    <property type="protein sequence ID" value="MFC7704192.1"/>
    <property type="molecule type" value="Genomic_DNA"/>
</dbReference>
<dbReference type="InterPro" id="IPR013024">
    <property type="entry name" value="GGCT-like"/>
</dbReference>
<dbReference type="Gene3D" id="3.10.490.10">
    <property type="entry name" value="Gamma-glutamyl cyclotransferase-like"/>
    <property type="match status" value="1"/>
</dbReference>
<reference evidence="4" key="1">
    <citation type="journal article" date="2019" name="Int. J. Syst. Evol. Microbiol.">
        <title>The Global Catalogue of Microorganisms (GCM) 10K type strain sequencing project: providing services to taxonomists for standard genome sequencing and annotation.</title>
        <authorList>
            <consortium name="The Broad Institute Genomics Platform"/>
            <consortium name="The Broad Institute Genome Sequencing Center for Infectious Disease"/>
            <person name="Wu L."/>
            <person name="Ma J."/>
        </authorList>
    </citation>
    <scope>NUCLEOTIDE SEQUENCE [LARGE SCALE GENOMIC DNA]</scope>
    <source>
        <strain evidence="4">CGMCC 1.12750</strain>
    </source>
</reference>
<organism evidence="3 4">
    <name type="scientific">Plastorhodobacter daqingensis</name>
    <dbReference type="NCBI Taxonomy" id="1387281"/>
    <lineage>
        <taxon>Bacteria</taxon>
        <taxon>Pseudomonadati</taxon>
        <taxon>Pseudomonadota</taxon>
        <taxon>Alphaproteobacteria</taxon>
        <taxon>Rhodobacterales</taxon>
        <taxon>Paracoccaceae</taxon>
        <taxon>Plastorhodobacter</taxon>
    </lineage>
</organism>
<evidence type="ECO:0000256" key="1">
    <source>
        <dbReference type="SAM" id="Phobius"/>
    </source>
</evidence>
<sequence length="148" mass="16303">MPQPPRPLRLLIVILLVVLAAVVVIRHLPFYLPRLGPEVAQPAPGAHLVFGYATLASPLVRYVVVGRAVPSEPGRLAGLRREGRDARPAPGARIEGRVFVVSAPELRRLDRYERLGTLYERVPVVLEDGRGAWVYRLLPARAAEEAIP</sequence>
<dbReference type="SUPFAM" id="SSF110857">
    <property type="entry name" value="Gamma-glutamyl cyclotransferase-like"/>
    <property type="match status" value="1"/>
</dbReference>
<evidence type="ECO:0000313" key="3">
    <source>
        <dbReference type="EMBL" id="MFC7704192.1"/>
    </source>
</evidence>
<keyword evidence="1" id="KW-1133">Transmembrane helix</keyword>
<dbReference type="RefSeq" id="WP_377402011.1">
    <property type="nucleotide sequence ID" value="NZ_JBHTFQ010000004.1"/>
</dbReference>
<keyword evidence="3" id="KW-0012">Acyltransferase</keyword>
<feature type="transmembrane region" description="Helical" evidence="1">
    <location>
        <begin position="45"/>
        <end position="65"/>
    </location>
</feature>
<evidence type="ECO:0000313" key="4">
    <source>
        <dbReference type="Proteomes" id="UP001596516"/>
    </source>
</evidence>
<dbReference type="GO" id="GO:0016746">
    <property type="term" value="F:acyltransferase activity"/>
    <property type="evidence" value="ECO:0007669"/>
    <property type="project" value="UniProtKB-KW"/>
</dbReference>
<name>A0ABW2UHN4_9RHOB</name>
<dbReference type="Pfam" id="PF06094">
    <property type="entry name" value="GGACT"/>
    <property type="match status" value="1"/>
</dbReference>
<dbReference type="InterPro" id="IPR009288">
    <property type="entry name" value="AIG2-like_dom"/>
</dbReference>